<dbReference type="PIRSF" id="PIRSF000178">
    <property type="entry name" value="SDH_cyt_b560"/>
    <property type="match status" value="1"/>
</dbReference>
<feature type="transmembrane region" description="Helical" evidence="13">
    <location>
        <begin position="65"/>
        <end position="85"/>
    </location>
</feature>
<evidence type="ECO:0000256" key="8">
    <source>
        <dbReference type="ARBA" id="ARBA00022989"/>
    </source>
</evidence>
<dbReference type="PANTHER" id="PTHR10978:SF5">
    <property type="entry name" value="SUCCINATE DEHYDROGENASE CYTOCHROME B560 SUBUNIT, MITOCHONDRIAL"/>
    <property type="match status" value="1"/>
</dbReference>
<evidence type="ECO:0000256" key="9">
    <source>
        <dbReference type="ARBA" id="ARBA00023004"/>
    </source>
</evidence>
<evidence type="ECO:0000256" key="12">
    <source>
        <dbReference type="PIRSR" id="PIRSR000178-1"/>
    </source>
</evidence>
<keyword evidence="7 12" id="KW-0479">Metal-binding</keyword>
<evidence type="ECO:0000256" key="4">
    <source>
        <dbReference type="ARBA" id="ARBA00020076"/>
    </source>
</evidence>
<dbReference type="Gene3D" id="1.20.1300.10">
    <property type="entry name" value="Fumarate reductase/succinate dehydrogenase, transmembrane subunit"/>
    <property type="match status" value="1"/>
</dbReference>
<dbReference type="NCBIfam" id="TIGR02970">
    <property type="entry name" value="succ_dehyd_cytB"/>
    <property type="match status" value="1"/>
</dbReference>
<gene>
    <name evidence="14" type="ORF">EV696_11916</name>
</gene>
<evidence type="ECO:0000256" key="5">
    <source>
        <dbReference type="ARBA" id="ARBA00022617"/>
    </source>
</evidence>
<dbReference type="PROSITE" id="PS01001">
    <property type="entry name" value="SDH_CYT_2"/>
    <property type="match status" value="1"/>
</dbReference>
<dbReference type="AlphaFoldDB" id="A0A4R6UFM7"/>
<dbReference type="GO" id="GO:0006099">
    <property type="term" value="P:tricarboxylic acid cycle"/>
    <property type="evidence" value="ECO:0007669"/>
    <property type="project" value="InterPro"/>
</dbReference>
<dbReference type="RefSeq" id="WP_133592594.1">
    <property type="nucleotide sequence ID" value="NZ_CP037953.1"/>
</dbReference>
<dbReference type="InterPro" id="IPR018495">
    <property type="entry name" value="Succ_DH_cyt_bsu_CS"/>
</dbReference>
<dbReference type="GO" id="GO:0005886">
    <property type="term" value="C:plasma membrane"/>
    <property type="evidence" value="ECO:0007669"/>
    <property type="project" value="TreeGrafter"/>
</dbReference>
<dbReference type="OrthoDB" id="9799441at2"/>
<protein>
    <recommendedName>
        <fullName evidence="4">Succinate dehydrogenase cytochrome b556 subunit</fullName>
    </recommendedName>
</protein>
<dbReference type="GO" id="GO:0009055">
    <property type="term" value="F:electron transfer activity"/>
    <property type="evidence" value="ECO:0007669"/>
    <property type="project" value="InterPro"/>
</dbReference>
<feature type="transmembrane region" description="Helical" evidence="13">
    <location>
        <begin position="105"/>
        <end position="123"/>
    </location>
</feature>
<comment type="cofactor">
    <cofactor evidence="12">
        <name>heme</name>
        <dbReference type="ChEBI" id="CHEBI:30413"/>
    </cofactor>
    <text evidence="12">The heme is bound between the two transmembrane subunits.</text>
</comment>
<dbReference type="InterPro" id="IPR000701">
    <property type="entry name" value="SuccDH_FuR_B_TM-su"/>
</dbReference>
<dbReference type="Proteomes" id="UP000295375">
    <property type="component" value="Unassembled WGS sequence"/>
</dbReference>
<feature type="transmembrane region" description="Helical" evidence="13">
    <location>
        <begin position="24"/>
        <end position="44"/>
    </location>
</feature>
<evidence type="ECO:0000256" key="13">
    <source>
        <dbReference type="SAM" id="Phobius"/>
    </source>
</evidence>
<comment type="subcellular location">
    <subcellularLocation>
        <location evidence="2">Membrane</location>
        <topology evidence="2">Multi-pass membrane protein</topology>
    </subcellularLocation>
</comment>
<dbReference type="EMBL" id="SNYM01000019">
    <property type="protein sequence ID" value="TDQ45548.1"/>
    <property type="molecule type" value="Genomic_DNA"/>
</dbReference>
<dbReference type="Pfam" id="PF01127">
    <property type="entry name" value="Sdh_cyt"/>
    <property type="match status" value="1"/>
</dbReference>
<evidence type="ECO:0000256" key="6">
    <source>
        <dbReference type="ARBA" id="ARBA00022692"/>
    </source>
</evidence>
<dbReference type="SUPFAM" id="SSF81343">
    <property type="entry name" value="Fumarate reductase respiratory complex transmembrane subunits"/>
    <property type="match status" value="1"/>
</dbReference>
<evidence type="ECO:0000313" key="15">
    <source>
        <dbReference type="Proteomes" id="UP000295375"/>
    </source>
</evidence>
<keyword evidence="5 12" id="KW-0349">Heme</keyword>
<evidence type="ECO:0000256" key="10">
    <source>
        <dbReference type="ARBA" id="ARBA00023136"/>
    </source>
</evidence>
<proteinExistence type="inferred from homology"/>
<evidence type="ECO:0000313" key="14">
    <source>
        <dbReference type="EMBL" id="TDQ45548.1"/>
    </source>
</evidence>
<dbReference type="GO" id="GO:0046872">
    <property type="term" value="F:metal ion binding"/>
    <property type="evidence" value="ECO:0007669"/>
    <property type="project" value="UniProtKB-KW"/>
</dbReference>
<dbReference type="InterPro" id="IPR014314">
    <property type="entry name" value="Succ_DH_cytb556"/>
</dbReference>
<dbReference type="InterPro" id="IPR034804">
    <property type="entry name" value="SQR/QFR_C/D"/>
</dbReference>
<comment type="caution">
    <text evidence="14">The sequence shown here is derived from an EMBL/GenBank/DDBJ whole genome shotgun (WGS) entry which is preliminary data.</text>
</comment>
<organism evidence="14 15">
    <name type="scientific">Permianibacter aggregans</name>
    <dbReference type="NCBI Taxonomy" id="1510150"/>
    <lineage>
        <taxon>Bacteria</taxon>
        <taxon>Pseudomonadati</taxon>
        <taxon>Pseudomonadota</taxon>
        <taxon>Gammaproteobacteria</taxon>
        <taxon>Pseudomonadales</taxon>
        <taxon>Pseudomonadaceae</taxon>
        <taxon>Permianibacter</taxon>
    </lineage>
</organism>
<evidence type="ECO:0000256" key="3">
    <source>
        <dbReference type="ARBA" id="ARBA00007244"/>
    </source>
</evidence>
<evidence type="ECO:0000256" key="1">
    <source>
        <dbReference type="ARBA" id="ARBA00004050"/>
    </source>
</evidence>
<accession>A0A4R6UFM7</accession>
<dbReference type="PANTHER" id="PTHR10978">
    <property type="entry name" value="SUCCINATE DEHYDROGENASE CYTOCHROME B560 SUBUNIT"/>
    <property type="match status" value="1"/>
</dbReference>
<evidence type="ECO:0000256" key="11">
    <source>
        <dbReference type="ARBA" id="ARBA00025912"/>
    </source>
</evidence>
<comment type="similarity">
    <text evidence="3">Belongs to the cytochrome b560 family.</text>
</comment>
<keyword evidence="9 12" id="KW-0408">Iron</keyword>
<comment type="subunit">
    <text evidence="11">Part of an enzyme complex containing four subunits: a flavoprotein, an iron-sulfur protein, plus two membrane-anchoring proteins, SdhC and SdhD. The complex can form homotrimers.</text>
</comment>
<name>A0A4R6UFM7_9GAMM</name>
<evidence type="ECO:0000256" key="7">
    <source>
        <dbReference type="ARBA" id="ARBA00022723"/>
    </source>
</evidence>
<feature type="binding site" description="axial binding residue" evidence="12">
    <location>
        <position position="80"/>
    </location>
    <ligand>
        <name>heme</name>
        <dbReference type="ChEBI" id="CHEBI:30413"/>
        <note>ligand shared with second transmembrane subunit</note>
    </ligand>
    <ligandPart>
        <name>Fe</name>
        <dbReference type="ChEBI" id="CHEBI:18248"/>
    </ligandPart>
</feature>
<dbReference type="PROSITE" id="PS01000">
    <property type="entry name" value="SDH_CYT_1"/>
    <property type="match status" value="1"/>
</dbReference>
<reference evidence="14 15" key="1">
    <citation type="submission" date="2019-03" db="EMBL/GenBank/DDBJ databases">
        <title>Genomic Encyclopedia of Type Strains, Phase IV (KMG-IV): sequencing the most valuable type-strain genomes for metagenomic binning, comparative biology and taxonomic classification.</title>
        <authorList>
            <person name="Goeker M."/>
        </authorList>
    </citation>
    <scope>NUCLEOTIDE SEQUENCE [LARGE SCALE GENOMIC DNA]</scope>
    <source>
        <strain evidence="14 15">DSM 103792</strain>
    </source>
</reference>
<keyword evidence="15" id="KW-1185">Reference proteome</keyword>
<keyword evidence="10 13" id="KW-0472">Membrane</keyword>
<keyword evidence="8 13" id="KW-1133">Transmembrane helix</keyword>
<evidence type="ECO:0000256" key="2">
    <source>
        <dbReference type="ARBA" id="ARBA00004141"/>
    </source>
</evidence>
<dbReference type="CDD" id="cd03499">
    <property type="entry name" value="SQR_TypeC_SdhC"/>
    <property type="match status" value="1"/>
</dbReference>
<sequence length="124" mass="13451">MNTQRPVNLDLTTIKMPVMAISSILHRISGVVLFLGLPVLLYMLQETLASEARFETLKQCLTAPWAKFGLWAILTALCYHLIAGVRHLVMDLGHAESLSAGRQTSIAVIALSLLAAIGVGVVVW</sequence>
<comment type="function">
    <text evidence="1">Membrane-anchoring subunit of succinate dehydrogenase (SDH).</text>
</comment>
<keyword evidence="6 13" id="KW-0812">Transmembrane</keyword>